<evidence type="ECO:0000313" key="3">
    <source>
        <dbReference type="EMBL" id="CAL1152450.1"/>
    </source>
</evidence>
<gene>
    <name evidence="2" type="ORF">C1SCF055_LOCUS25325</name>
</gene>
<evidence type="ECO:0000313" key="2">
    <source>
        <dbReference type="EMBL" id="CAI3999075.1"/>
    </source>
</evidence>
<dbReference type="AlphaFoldDB" id="A0A9P1CWQ3"/>
<reference evidence="2" key="1">
    <citation type="submission" date="2022-10" db="EMBL/GenBank/DDBJ databases">
        <authorList>
            <person name="Chen Y."/>
            <person name="Dougan E. K."/>
            <person name="Chan C."/>
            <person name="Rhodes N."/>
            <person name="Thang M."/>
        </authorList>
    </citation>
    <scope>NUCLEOTIDE SEQUENCE</scope>
</reference>
<sequence>MPKSEAKDASSSAEAGRSRRKKEKATAKPPKPPKRHQFSLGGRPGRLGEDIESSTREGVRKACRSLDSLLESFESFVNEASTLARAIQVVSDKISLLTSASTGAVGKAMAAHPGTQERLLAQLVSRVENFRSEGLVLHARFERQHHALLEQSLNSLRLWKHRREVGAPALSSDPDPGDLPPIDPLEAAERLMHVLAKMISGVSQWKEHLLSCRYLPSSKTKLPAEPEAVPAKPNLQEERQLLLKLCAKSFHN</sequence>
<evidence type="ECO:0000313" key="4">
    <source>
        <dbReference type="Proteomes" id="UP001152797"/>
    </source>
</evidence>
<keyword evidence="4" id="KW-1185">Reference proteome</keyword>
<dbReference type="Proteomes" id="UP001152797">
    <property type="component" value="Unassembled WGS sequence"/>
</dbReference>
<organism evidence="2">
    <name type="scientific">Cladocopium goreaui</name>
    <dbReference type="NCBI Taxonomy" id="2562237"/>
    <lineage>
        <taxon>Eukaryota</taxon>
        <taxon>Sar</taxon>
        <taxon>Alveolata</taxon>
        <taxon>Dinophyceae</taxon>
        <taxon>Suessiales</taxon>
        <taxon>Symbiodiniaceae</taxon>
        <taxon>Cladocopium</taxon>
    </lineage>
</organism>
<dbReference type="EMBL" id="CAMXCT010002580">
    <property type="protein sequence ID" value="CAI3999075.1"/>
    <property type="molecule type" value="Genomic_DNA"/>
</dbReference>
<feature type="region of interest" description="Disordered" evidence="1">
    <location>
        <begin position="1"/>
        <end position="58"/>
    </location>
</feature>
<evidence type="ECO:0000256" key="1">
    <source>
        <dbReference type="SAM" id="MobiDB-lite"/>
    </source>
</evidence>
<feature type="compositionally biased region" description="Basic and acidic residues" evidence="1">
    <location>
        <begin position="46"/>
        <end position="58"/>
    </location>
</feature>
<accession>A0A9P1CWQ3</accession>
<dbReference type="EMBL" id="CAMXCT030002580">
    <property type="protein sequence ID" value="CAL4786387.1"/>
    <property type="molecule type" value="Genomic_DNA"/>
</dbReference>
<comment type="caution">
    <text evidence="2">The sequence shown here is derived from an EMBL/GenBank/DDBJ whole genome shotgun (WGS) entry which is preliminary data.</text>
</comment>
<dbReference type="EMBL" id="CAMXCT020002580">
    <property type="protein sequence ID" value="CAL1152450.1"/>
    <property type="molecule type" value="Genomic_DNA"/>
</dbReference>
<reference evidence="3" key="2">
    <citation type="submission" date="2024-04" db="EMBL/GenBank/DDBJ databases">
        <authorList>
            <person name="Chen Y."/>
            <person name="Shah S."/>
            <person name="Dougan E. K."/>
            <person name="Thang M."/>
            <person name="Chan C."/>
        </authorList>
    </citation>
    <scope>NUCLEOTIDE SEQUENCE [LARGE SCALE GENOMIC DNA]</scope>
</reference>
<protein>
    <submittedName>
        <fullName evidence="2">Uncharacterized protein</fullName>
    </submittedName>
</protein>
<proteinExistence type="predicted"/>
<name>A0A9P1CWQ3_9DINO</name>